<evidence type="ECO:0000256" key="1">
    <source>
        <dbReference type="ARBA" id="ARBA00022741"/>
    </source>
</evidence>
<gene>
    <name evidence="7" type="ORF">DAI18_16600</name>
</gene>
<dbReference type="Gene3D" id="1.10.3170.10">
    <property type="entry name" value="Recbcd, chain B, domain 2"/>
    <property type="match status" value="1"/>
</dbReference>
<keyword evidence="2 5" id="KW-0378">Hydrolase</keyword>
<keyword evidence="1 5" id="KW-0547">Nucleotide-binding</keyword>
<dbReference type="PANTHER" id="PTHR11070:SF23">
    <property type="entry name" value="RECBCD ENZYME SUBUNIT RECB"/>
    <property type="match status" value="1"/>
</dbReference>
<reference evidence="7 8" key="1">
    <citation type="submission" date="2018-04" db="EMBL/GenBank/DDBJ databases">
        <title>Denitrifier Microvirgula.</title>
        <authorList>
            <person name="Anderson E."/>
            <person name="Jang J."/>
            <person name="Ishii S."/>
        </authorList>
    </citation>
    <scope>NUCLEOTIDE SEQUENCE [LARGE SCALE GENOMIC DNA]</scope>
    <source>
        <strain evidence="7 8">BE2.4</strain>
    </source>
</reference>
<dbReference type="GO" id="GO:0043138">
    <property type="term" value="F:3'-5' DNA helicase activity"/>
    <property type="evidence" value="ECO:0007669"/>
    <property type="project" value="TreeGrafter"/>
</dbReference>
<evidence type="ECO:0000256" key="5">
    <source>
        <dbReference type="PROSITE-ProRule" id="PRU00560"/>
    </source>
</evidence>
<evidence type="ECO:0000313" key="7">
    <source>
        <dbReference type="EMBL" id="AVY96148.1"/>
    </source>
</evidence>
<accession>A0A2S0PFI8</accession>
<feature type="domain" description="UvrD-like helicase ATP-binding" evidence="6">
    <location>
        <begin position="5"/>
        <end position="256"/>
    </location>
</feature>
<protein>
    <recommendedName>
        <fullName evidence="6">UvrD-like helicase ATP-binding domain-containing protein</fullName>
    </recommendedName>
</protein>
<keyword evidence="3 5" id="KW-0347">Helicase</keyword>
<dbReference type="GO" id="GO:0003677">
    <property type="term" value="F:DNA binding"/>
    <property type="evidence" value="ECO:0007669"/>
    <property type="project" value="InterPro"/>
</dbReference>
<keyword evidence="4 5" id="KW-0067">ATP-binding</keyword>
<dbReference type="AlphaFoldDB" id="A0A2S0PFI8"/>
<evidence type="ECO:0000256" key="4">
    <source>
        <dbReference type="ARBA" id="ARBA00022840"/>
    </source>
</evidence>
<dbReference type="InterPro" id="IPR027417">
    <property type="entry name" value="P-loop_NTPase"/>
</dbReference>
<dbReference type="GO" id="GO:0009338">
    <property type="term" value="C:exodeoxyribonuclease V complex"/>
    <property type="evidence" value="ECO:0007669"/>
    <property type="project" value="TreeGrafter"/>
</dbReference>
<dbReference type="Gene3D" id="3.40.50.300">
    <property type="entry name" value="P-loop containing nucleotide triphosphate hydrolases"/>
    <property type="match status" value="1"/>
</dbReference>
<evidence type="ECO:0000259" key="6">
    <source>
        <dbReference type="PROSITE" id="PS51198"/>
    </source>
</evidence>
<proteinExistence type="predicted"/>
<evidence type="ECO:0000256" key="3">
    <source>
        <dbReference type="ARBA" id="ARBA00022806"/>
    </source>
</evidence>
<dbReference type="PANTHER" id="PTHR11070">
    <property type="entry name" value="UVRD / RECB / PCRA DNA HELICASE FAMILY MEMBER"/>
    <property type="match status" value="1"/>
</dbReference>
<dbReference type="SUPFAM" id="SSF52540">
    <property type="entry name" value="P-loop containing nucleoside triphosphate hydrolases"/>
    <property type="match status" value="1"/>
</dbReference>
<dbReference type="GO" id="GO:0016787">
    <property type="term" value="F:hydrolase activity"/>
    <property type="evidence" value="ECO:0007669"/>
    <property type="project" value="UniProtKB-UniRule"/>
</dbReference>
<name>A0A2S0PFI8_9NEIS</name>
<dbReference type="Proteomes" id="UP000244173">
    <property type="component" value="Chromosome"/>
</dbReference>
<dbReference type="KEGG" id="maer:DAI18_16600"/>
<evidence type="ECO:0000313" key="8">
    <source>
        <dbReference type="Proteomes" id="UP000244173"/>
    </source>
</evidence>
<dbReference type="Pfam" id="PF00580">
    <property type="entry name" value="UvrD-helicase"/>
    <property type="match status" value="1"/>
</dbReference>
<dbReference type="InterPro" id="IPR000212">
    <property type="entry name" value="DNA_helicase_UvrD/REP"/>
</dbReference>
<sequence>MEIGPDMSEALDLFALQPQGVQLIEASAGTGKTWTLSSLAVRLVAEHGHAVSELLIVTYTKAATAELRDRIRQRMVDAHAVLGGEREPGSDAFLSRLPVALDTAGVSRERALRRLTYAIRTMDEAAVYTIHSFCQRVLTDRAFECAMPFDAELVPDENALIAELVDDAWRTTVVDRHPLIARYLAEQGENADVWRRLIARPSPARTWRSCQPTAKPGHRPIARHWPRWKPTLTPPGSCGMPTAPATACARCCSAAR</sequence>
<organism evidence="7 8">
    <name type="scientific">Microvirgula aerodenitrificans</name>
    <dbReference type="NCBI Taxonomy" id="57480"/>
    <lineage>
        <taxon>Bacteria</taxon>
        <taxon>Pseudomonadati</taxon>
        <taxon>Pseudomonadota</taxon>
        <taxon>Betaproteobacteria</taxon>
        <taxon>Neisseriales</taxon>
        <taxon>Aquaspirillaceae</taxon>
        <taxon>Microvirgula</taxon>
    </lineage>
</organism>
<dbReference type="GO" id="GO:0005524">
    <property type="term" value="F:ATP binding"/>
    <property type="evidence" value="ECO:0007669"/>
    <property type="project" value="UniProtKB-UniRule"/>
</dbReference>
<dbReference type="EMBL" id="CP028519">
    <property type="protein sequence ID" value="AVY96148.1"/>
    <property type="molecule type" value="Genomic_DNA"/>
</dbReference>
<dbReference type="GO" id="GO:0005829">
    <property type="term" value="C:cytosol"/>
    <property type="evidence" value="ECO:0007669"/>
    <property type="project" value="TreeGrafter"/>
</dbReference>
<feature type="binding site" evidence="5">
    <location>
        <begin position="26"/>
        <end position="33"/>
    </location>
    <ligand>
        <name>ATP</name>
        <dbReference type="ChEBI" id="CHEBI:30616"/>
    </ligand>
</feature>
<evidence type="ECO:0000256" key="2">
    <source>
        <dbReference type="ARBA" id="ARBA00022801"/>
    </source>
</evidence>
<dbReference type="PROSITE" id="PS51198">
    <property type="entry name" value="UVRD_HELICASE_ATP_BIND"/>
    <property type="match status" value="1"/>
</dbReference>
<dbReference type="GO" id="GO:0000725">
    <property type="term" value="P:recombinational repair"/>
    <property type="evidence" value="ECO:0007669"/>
    <property type="project" value="TreeGrafter"/>
</dbReference>
<keyword evidence="8" id="KW-1185">Reference proteome</keyword>
<dbReference type="InterPro" id="IPR014016">
    <property type="entry name" value="UvrD-like_ATP-bd"/>
</dbReference>